<evidence type="ECO:0000313" key="3">
    <source>
        <dbReference type="Proteomes" id="UP000435648"/>
    </source>
</evidence>
<dbReference type="KEGG" id="siw:GH266_04230"/>
<dbReference type="Proteomes" id="UP000435648">
    <property type="component" value="Chromosome"/>
</dbReference>
<protein>
    <submittedName>
        <fullName evidence="2">GNAT family N-acetyltransferase</fullName>
    </submittedName>
</protein>
<dbReference type="Pfam" id="PF13302">
    <property type="entry name" value="Acetyltransf_3"/>
    <property type="match status" value="1"/>
</dbReference>
<organism evidence="2 3">
    <name type="scientific">Stappia indica</name>
    <dbReference type="NCBI Taxonomy" id="538381"/>
    <lineage>
        <taxon>Bacteria</taxon>
        <taxon>Pseudomonadati</taxon>
        <taxon>Pseudomonadota</taxon>
        <taxon>Alphaproteobacteria</taxon>
        <taxon>Hyphomicrobiales</taxon>
        <taxon>Stappiaceae</taxon>
        <taxon>Stappia</taxon>
    </lineage>
</organism>
<feature type="domain" description="N-acetyltransferase" evidence="1">
    <location>
        <begin position="9"/>
        <end position="164"/>
    </location>
</feature>
<dbReference type="InterPro" id="IPR000182">
    <property type="entry name" value="GNAT_dom"/>
</dbReference>
<dbReference type="GO" id="GO:0016747">
    <property type="term" value="F:acyltransferase activity, transferring groups other than amino-acyl groups"/>
    <property type="evidence" value="ECO:0007669"/>
    <property type="project" value="InterPro"/>
</dbReference>
<dbReference type="Gene3D" id="3.40.630.30">
    <property type="match status" value="1"/>
</dbReference>
<dbReference type="InterPro" id="IPR016181">
    <property type="entry name" value="Acyl_CoA_acyltransferase"/>
</dbReference>
<evidence type="ECO:0000313" key="2">
    <source>
        <dbReference type="EMBL" id="QGZ33782.1"/>
    </source>
</evidence>
<keyword evidence="2" id="KW-0808">Transferase</keyword>
<dbReference type="PROSITE" id="PS51186">
    <property type="entry name" value="GNAT"/>
    <property type="match status" value="1"/>
</dbReference>
<proteinExistence type="predicted"/>
<accession>A0A857C5E0</accession>
<name>A0A857C5E0_9HYPH</name>
<dbReference type="EMBL" id="CP046908">
    <property type="protein sequence ID" value="QGZ33782.1"/>
    <property type="molecule type" value="Genomic_DNA"/>
</dbReference>
<reference evidence="2 3" key="1">
    <citation type="submission" date="2019-12" db="EMBL/GenBank/DDBJ databases">
        <title>The genome of Stappia indica PHM037.</title>
        <authorList>
            <person name="Kacar D."/>
            <person name="Galan B."/>
            <person name="Canedo L."/>
            <person name="Rodriguez P."/>
            <person name="de la Calle F."/>
            <person name="Garcia J.L."/>
        </authorList>
    </citation>
    <scope>NUCLEOTIDE SEQUENCE [LARGE SCALE GENOMIC DNA]</scope>
    <source>
        <strain evidence="2 3">PHM037</strain>
    </source>
</reference>
<dbReference type="AlphaFoldDB" id="A0A857C5E0"/>
<dbReference type="SUPFAM" id="SSF55729">
    <property type="entry name" value="Acyl-CoA N-acyltransferases (Nat)"/>
    <property type="match status" value="1"/>
</dbReference>
<evidence type="ECO:0000259" key="1">
    <source>
        <dbReference type="PROSITE" id="PS51186"/>
    </source>
</evidence>
<gene>
    <name evidence="2" type="ORF">GH266_04230</name>
</gene>
<dbReference type="OrthoDB" id="7960624at2"/>
<dbReference type="RefSeq" id="WP_158192788.1">
    <property type="nucleotide sequence ID" value="NZ_CP046908.1"/>
</dbReference>
<sequence>MSRPGLPEIAFVRLTEVSREEILAHMQDPRVGEHMPLMTEPWDAQTVEGFIAAKEARWERDGLGHWAILCDGCYVGWGGFQKEGEDWDFGLVLRPDAFGLGSRIAAKALDVAKADPRISHVTFLLAPSRRSLSALARLGARFLGEVEYEGTRFRKYRLDLAGDA</sequence>